<dbReference type="SMART" id="SM00717">
    <property type="entry name" value="SANT"/>
    <property type="match status" value="1"/>
</dbReference>
<keyword evidence="5" id="KW-1185">Reference proteome</keyword>
<dbReference type="PANTHER" id="PTHR47122:SF11">
    <property type="entry name" value="MYB-LIKE DOMAIN-CONTAINING PROTEIN"/>
    <property type="match status" value="1"/>
</dbReference>
<dbReference type="InterPro" id="IPR017930">
    <property type="entry name" value="Myb_dom"/>
</dbReference>
<dbReference type="PROSITE" id="PS50090">
    <property type="entry name" value="MYB_LIKE"/>
    <property type="match status" value="1"/>
</dbReference>
<dbReference type="Gramene" id="TVU30546">
    <property type="protein sequence ID" value="TVU30546"/>
    <property type="gene ID" value="EJB05_22176"/>
</dbReference>
<dbReference type="CDD" id="cd11660">
    <property type="entry name" value="SANT_TRF"/>
    <property type="match status" value="1"/>
</dbReference>
<dbReference type="EMBL" id="RWGY01000011">
    <property type="protein sequence ID" value="TVU30546.1"/>
    <property type="molecule type" value="Genomic_DNA"/>
</dbReference>
<comment type="caution">
    <text evidence="4">The sequence shown here is derived from an EMBL/GenBank/DDBJ whole genome shotgun (WGS) entry which is preliminary data.</text>
</comment>
<name>A0A5J9V3S4_9POAL</name>
<evidence type="ECO:0000313" key="4">
    <source>
        <dbReference type="EMBL" id="TVU30546.1"/>
    </source>
</evidence>
<keyword evidence="1" id="KW-0238">DNA-binding</keyword>
<protein>
    <submittedName>
        <fullName evidence="4">Uncharacterized protein</fullName>
    </submittedName>
</protein>
<evidence type="ECO:0000313" key="5">
    <source>
        <dbReference type="Proteomes" id="UP000324897"/>
    </source>
</evidence>
<dbReference type="GO" id="GO:0003677">
    <property type="term" value="F:DNA binding"/>
    <property type="evidence" value="ECO:0007669"/>
    <property type="project" value="UniProtKB-KW"/>
</dbReference>
<organism evidence="4 5">
    <name type="scientific">Eragrostis curvula</name>
    <name type="common">weeping love grass</name>
    <dbReference type="NCBI Taxonomy" id="38414"/>
    <lineage>
        <taxon>Eukaryota</taxon>
        <taxon>Viridiplantae</taxon>
        <taxon>Streptophyta</taxon>
        <taxon>Embryophyta</taxon>
        <taxon>Tracheophyta</taxon>
        <taxon>Spermatophyta</taxon>
        <taxon>Magnoliopsida</taxon>
        <taxon>Liliopsida</taxon>
        <taxon>Poales</taxon>
        <taxon>Poaceae</taxon>
        <taxon>PACMAD clade</taxon>
        <taxon>Chloridoideae</taxon>
        <taxon>Eragrostideae</taxon>
        <taxon>Eragrostidinae</taxon>
        <taxon>Eragrostis</taxon>
    </lineage>
</organism>
<feature type="domain" description="Myb-like" evidence="2">
    <location>
        <begin position="172"/>
        <end position="226"/>
    </location>
</feature>
<dbReference type="InterPro" id="IPR001005">
    <property type="entry name" value="SANT/Myb"/>
</dbReference>
<dbReference type="InterPro" id="IPR009057">
    <property type="entry name" value="Homeodomain-like_sf"/>
</dbReference>
<dbReference type="SUPFAM" id="SSF46689">
    <property type="entry name" value="Homeodomain-like"/>
    <property type="match status" value="1"/>
</dbReference>
<feature type="domain" description="HTH myb-type" evidence="3">
    <location>
        <begin position="172"/>
        <end position="225"/>
    </location>
</feature>
<dbReference type="Pfam" id="PF00249">
    <property type="entry name" value="Myb_DNA-binding"/>
    <property type="match status" value="1"/>
</dbReference>
<sequence length="270" mass="30932">MDWTSASGIFRPPALPRLYLPSTELADDFSWLSMEQQLQIMGDLYSDHQPGLESAVGPGSQVEYYPTHDDATVTPLFSDADFAEWVKETNDAKATDQTNSNDEIKSYIKRSKLEAFVLTLGAWGGQGQRKCRMRRTSWKDISYMIGFEKPFARGGWKKTRKSKLHWSTDEVESRKNNPHWTAAEVKLLVDGLSTYGVGRWTDIKNAYFKTSIRTPMHLKDKWKNLTEGSGPEVRSKKKVKPHKATQKILQRLKDQIIKIDRARAAHERRA</sequence>
<accession>A0A5J9V3S4</accession>
<evidence type="ECO:0000259" key="2">
    <source>
        <dbReference type="PROSITE" id="PS50090"/>
    </source>
</evidence>
<evidence type="ECO:0000259" key="3">
    <source>
        <dbReference type="PROSITE" id="PS51294"/>
    </source>
</evidence>
<dbReference type="OrthoDB" id="608866at2759"/>
<reference evidence="4 5" key="1">
    <citation type="journal article" date="2019" name="Sci. Rep.">
        <title>A high-quality genome of Eragrostis curvula grass provides insights into Poaceae evolution and supports new strategies to enhance forage quality.</title>
        <authorList>
            <person name="Carballo J."/>
            <person name="Santos B.A.C.M."/>
            <person name="Zappacosta D."/>
            <person name="Garbus I."/>
            <person name="Selva J.P."/>
            <person name="Gallo C.A."/>
            <person name="Diaz A."/>
            <person name="Albertini E."/>
            <person name="Caccamo M."/>
            <person name="Echenique V."/>
        </authorList>
    </citation>
    <scope>NUCLEOTIDE SEQUENCE [LARGE SCALE GENOMIC DNA]</scope>
    <source>
        <strain evidence="5">cv. Victoria</strain>
        <tissue evidence="4">Leaf</tissue>
    </source>
</reference>
<dbReference type="Gene3D" id="1.10.246.220">
    <property type="match status" value="1"/>
</dbReference>
<gene>
    <name evidence="4" type="ORF">EJB05_22176</name>
</gene>
<dbReference type="PROSITE" id="PS51294">
    <property type="entry name" value="HTH_MYB"/>
    <property type="match status" value="1"/>
</dbReference>
<dbReference type="PANTHER" id="PTHR47122">
    <property type="entry name" value="MYB-LIKE DNA-BINDING DOMAIN CONTAINING PROTEIN, EXPRESSED"/>
    <property type="match status" value="1"/>
</dbReference>
<evidence type="ECO:0000256" key="1">
    <source>
        <dbReference type="ARBA" id="ARBA00023125"/>
    </source>
</evidence>
<proteinExistence type="predicted"/>
<dbReference type="AlphaFoldDB" id="A0A5J9V3S4"/>
<dbReference type="Proteomes" id="UP000324897">
    <property type="component" value="Chromosome 1"/>
</dbReference>